<evidence type="ECO:0000256" key="1">
    <source>
        <dbReference type="SAM" id="SignalP"/>
    </source>
</evidence>
<keyword evidence="1" id="KW-0732">Signal</keyword>
<evidence type="ECO:0000313" key="2">
    <source>
        <dbReference type="EMBL" id="GGB38029.1"/>
    </source>
</evidence>
<accession>A0A916WXP3</accession>
<evidence type="ECO:0008006" key="4">
    <source>
        <dbReference type="Google" id="ProtNLM"/>
    </source>
</evidence>
<feature type="chain" id="PRO_5037526072" description="Transporter" evidence="1">
    <location>
        <begin position="19"/>
        <end position="260"/>
    </location>
</feature>
<reference evidence="2" key="2">
    <citation type="submission" date="2020-09" db="EMBL/GenBank/DDBJ databases">
        <authorList>
            <person name="Sun Q."/>
            <person name="Zhou Y."/>
        </authorList>
    </citation>
    <scope>NUCLEOTIDE SEQUENCE</scope>
    <source>
        <strain evidence="2">CGMCC 1.15330</strain>
    </source>
</reference>
<gene>
    <name evidence="2" type="ORF">GCM10011380_29280</name>
</gene>
<dbReference type="RefSeq" id="WP_188659527.1">
    <property type="nucleotide sequence ID" value="NZ_BMIH01000004.1"/>
</dbReference>
<dbReference type="EMBL" id="BMIH01000004">
    <property type="protein sequence ID" value="GGB38029.1"/>
    <property type="molecule type" value="Genomic_DNA"/>
</dbReference>
<dbReference type="InterPro" id="IPR025737">
    <property type="entry name" value="FApF"/>
</dbReference>
<proteinExistence type="predicted"/>
<dbReference type="AlphaFoldDB" id="A0A916WXP3"/>
<protein>
    <recommendedName>
        <fullName evidence="4">Transporter</fullName>
    </recommendedName>
</protein>
<organism evidence="2 3">
    <name type="scientific">Sphingomonas metalli</name>
    <dbReference type="NCBI Taxonomy" id="1779358"/>
    <lineage>
        <taxon>Bacteria</taxon>
        <taxon>Pseudomonadati</taxon>
        <taxon>Pseudomonadota</taxon>
        <taxon>Alphaproteobacteria</taxon>
        <taxon>Sphingomonadales</taxon>
        <taxon>Sphingomonadaceae</taxon>
        <taxon>Sphingomonas</taxon>
    </lineage>
</organism>
<dbReference type="Proteomes" id="UP000623067">
    <property type="component" value="Unassembled WGS sequence"/>
</dbReference>
<sequence length="260" mass="28052">MTWLVFGCLASLSTPALAGPDDDYINPDRPGIADGSTTVGRGHFQIETAFQREFRQGGDDRTTLIPTLLRHGFAEKWEVRVEGNGYTWEKQVDPVLGTTHSHGLAPTSIGLKYNFVDAVGSKQPSVGAIVRVFPPSGSGDFRNTRATGDFRMAADWNFADKWSLNPNVGVGVYQDELRRTYTAGLFAATLNFNPSKVVNFLVDTGVQTPEEKNGKTSMIVDTGGAFIIGHDIQLDLSVGTGVAGSTPPHPFVAAGFSKRF</sequence>
<comment type="caution">
    <text evidence="2">The sequence shown here is derived from an EMBL/GenBank/DDBJ whole genome shotgun (WGS) entry which is preliminary data.</text>
</comment>
<feature type="signal peptide" evidence="1">
    <location>
        <begin position="1"/>
        <end position="18"/>
    </location>
</feature>
<name>A0A916WXP3_9SPHN</name>
<dbReference type="Pfam" id="PF13557">
    <property type="entry name" value="Phenol_MetA_deg"/>
    <property type="match status" value="1"/>
</dbReference>
<keyword evidence="3" id="KW-1185">Reference proteome</keyword>
<reference evidence="2" key="1">
    <citation type="journal article" date="2014" name="Int. J. Syst. Evol. Microbiol.">
        <title>Complete genome sequence of Corynebacterium casei LMG S-19264T (=DSM 44701T), isolated from a smear-ripened cheese.</title>
        <authorList>
            <consortium name="US DOE Joint Genome Institute (JGI-PGF)"/>
            <person name="Walter F."/>
            <person name="Albersmeier A."/>
            <person name="Kalinowski J."/>
            <person name="Ruckert C."/>
        </authorList>
    </citation>
    <scope>NUCLEOTIDE SEQUENCE</scope>
    <source>
        <strain evidence="2">CGMCC 1.15330</strain>
    </source>
</reference>
<evidence type="ECO:0000313" key="3">
    <source>
        <dbReference type="Proteomes" id="UP000623067"/>
    </source>
</evidence>